<dbReference type="Gene3D" id="3.10.350.10">
    <property type="entry name" value="LysM domain"/>
    <property type="match status" value="1"/>
</dbReference>
<evidence type="ECO:0000259" key="3">
    <source>
        <dbReference type="PROSITE" id="PS51782"/>
    </source>
</evidence>
<keyword evidence="5" id="KW-1185">Reference proteome</keyword>
<dbReference type="Pfam" id="PF01476">
    <property type="entry name" value="LysM"/>
    <property type="match status" value="1"/>
</dbReference>
<dbReference type="Proteomes" id="UP000272003">
    <property type="component" value="Chromosome"/>
</dbReference>
<dbReference type="InterPro" id="IPR036779">
    <property type="entry name" value="LysM_dom_sf"/>
</dbReference>
<evidence type="ECO:0000256" key="2">
    <source>
        <dbReference type="SAM" id="SignalP"/>
    </source>
</evidence>
<feature type="chain" id="PRO_5038764089" evidence="2">
    <location>
        <begin position="23"/>
        <end position="222"/>
    </location>
</feature>
<feature type="region of interest" description="Disordered" evidence="1">
    <location>
        <begin position="107"/>
        <end position="166"/>
    </location>
</feature>
<evidence type="ECO:0000313" key="5">
    <source>
        <dbReference type="Proteomes" id="UP000272003"/>
    </source>
</evidence>
<name>A0A387AQG1_9LACO</name>
<dbReference type="KEGG" id="abom:D7I45_05840"/>
<reference evidence="4 5" key="1">
    <citation type="submission" date="2018-09" db="EMBL/GenBank/DDBJ databases">
        <title>Genome sequencing of strain BHWM-4.</title>
        <authorList>
            <person name="Heo J."/>
            <person name="Kim S.-J."/>
            <person name="Kwon S.-W."/>
        </authorList>
    </citation>
    <scope>NUCLEOTIDE SEQUENCE [LARGE SCALE GENOMIC DNA]</scope>
    <source>
        <strain evidence="4 5">BHWM-4</strain>
    </source>
</reference>
<dbReference type="RefSeq" id="WP_120784776.1">
    <property type="nucleotide sequence ID" value="NZ_CP032626.1"/>
</dbReference>
<gene>
    <name evidence="4" type="ORF">D7I45_05840</name>
</gene>
<sequence>MLFATAAVAGLFVAGGSANANAHADQTNSQVQQVTTTKVNNTKYVVVKSGDTLWGLSQKHHVSLHALRSANKRENTDLIYAGEKLVIPNSSVKKVVTKRAAQPAAQTTQSAQLAAQPAQNTQNVQAAPTQNTQPTQTTQRTQSVAQPAANSSAAKEWIAQRESSGSYTASNGNYYGRYQLSSSMLHGDYSAANQERVANQYVSSRYGSWDNAKSFWMQNGWY</sequence>
<feature type="signal peptide" evidence="2">
    <location>
        <begin position="1"/>
        <end position="22"/>
    </location>
</feature>
<keyword evidence="2" id="KW-0732">Signal</keyword>
<dbReference type="AlphaFoldDB" id="A0A387AQG1"/>
<dbReference type="SMART" id="SM00257">
    <property type="entry name" value="LysM"/>
    <property type="match status" value="1"/>
</dbReference>
<dbReference type="InterPro" id="IPR018392">
    <property type="entry name" value="LysM"/>
</dbReference>
<proteinExistence type="predicted"/>
<dbReference type="SUPFAM" id="SSF54106">
    <property type="entry name" value="LysM domain"/>
    <property type="match status" value="1"/>
</dbReference>
<feature type="compositionally biased region" description="Low complexity" evidence="1">
    <location>
        <begin position="107"/>
        <end position="142"/>
    </location>
</feature>
<feature type="compositionally biased region" description="Polar residues" evidence="1">
    <location>
        <begin position="143"/>
        <end position="153"/>
    </location>
</feature>
<organism evidence="4 5">
    <name type="scientific">Apilactobacillus bombintestini</name>
    <dbReference type="NCBI Taxonomy" id="2419772"/>
    <lineage>
        <taxon>Bacteria</taxon>
        <taxon>Bacillati</taxon>
        <taxon>Bacillota</taxon>
        <taxon>Bacilli</taxon>
        <taxon>Lactobacillales</taxon>
        <taxon>Lactobacillaceae</taxon>
        <taxon>Apilactobacillus</taxon>
    </lineage>
</organism>
<dbReference type="PROSITE" id="PS51782">
    <property type="entry name" value="LYSM"/>
    <property type="match status" value="1"/>
</dbReference>
<protein>
    <submittedName>
        <fullName evidence="4">LysM peptidoglycan-binding domain-containing protein</fullName>
    </submittedName>
</protein>
<dbReference type="CDD" id="cd00118">
    <property type="entry name" value="LysM"/>
    <property type="match status" value="1"/>
</dbReference>
<accession>A0A387AQG1</accession>
<feature type="domain" description="LysM" evidence="3">
    <location>
        <begin position="43"/>
        <end position="87"/>
    </location>
</feature>
<dbReference type="EMBL" id="CP032626">
    <property type="protein sequence ID" value="AYF93012.1"/>
    <property type="molecule type" value="Genomic_DNA"/>
</dbReference>
<evidence type="ECO:0000256" key="1">
    <source>
        <dbReference type="SAM" id="MobiDB-lite"/>
    </source>
</evidence>
<evidence type="ECO:0000313" key="4">
    <source>
        <dbReference type="EMBL" id="AYF93012.1"/>
    </source>
</evidence>
<dbReference type="OrthoDB" id="117366at2"/>